<reference evidence="1 2" key="1">
    <citation type="journal article" date="2022" name="New Phytol.">
        <title>Ecological generalism drives hyperdiversity of secondary metabolite gene clusters in xylarialean endophytes.</title>
        <authorList>
            <person name="Franco M.E.E."/>
            <person name="Wisecaver J.H."/>
            <person name="Arnold A.E."/>
            <person name="Ju Y.M."/>
            <person name="Slot J.C."/>
            <person name="Ahrendt S."/>
            <person name="Moore L.P."/>
            <person name="Eastman K.E."/>
            <person name="Scott K."/>
            <person name="Konkel Z."/>
            <person name="Mondo S.J."/>
            <person name="Kuo A."/>
            <person name="Hayes R.D."/>
            <person name="Haridas S."/>
            <person name="Andreopoulos B."/>
            <person name="Riley R."/>
            <person name="LaButti K."/>
            <person name="Pangilinan J."/>
            <person name="Lipzen A."/>
            <person name="Amirebrahimi M."/>
            <person name="Yan J."/>
            <person name="Adam C."/>
            <person name="Keymanesh K."/>
            <person name="Ng V."/>
            <person name="Louie K."/>
            <person name="Northen T."/>
            <person name="Drula E."/>
            <person name="Henrissat B."/>
            <person name="Hsieh H.M."/>
            <person name="Youens-Clark K."/>
            <person name="Lutzoni F."/>
            <person name="Miadlikowska J."/>
            <person name="Eastwood D.C."/>
            <person name="Hamelin R.C."/>
            <person name="Grigoriev I.V."/>
            <person name="U'Ren J.M."/>
        </authorList>
    </citation>
    <scope>NUCLEOTIDE SEQUENCE [LARGE SCALE GENOMIC DNA]</scope>
    <source>
        <strain evidence="1 2">CBS 119005</strain>
    </source>
</reference>
<organism evidence="1 2">
    <name type="scientific">Hypoxylon rubiginosum</name>
    <dbReference type="NCBI Taxonomy" id="110542"/>
    <lineage>
        <taxon>Eukaryota</taxon>
        <taxon>Fungi</taxon>
        <taxon>Dikarya</taxon>
        <taxon>Ascomycota</taxon>
        <taxon>Pezizomycotina</taxon>
        <taxon>Sordariomycetes</taxon>
        <taxon>Xylariomycetidae</taxon>
        <taxon>Xylariales</taxon>
        <taxon>Hypoxylaceae</taxon>
        <taxon>Hypoxylon</taxon>
    </lineage>
</organism>
<protein>
    <submittedName>
        <fullName evidence="1">RNA ligase-domain-containing protein</fullName>
    </submittedName>
</protein>
<gene>
    <name evidence="1" type="ORF">F4820DRAFT_418337</name>
</gene>
<keyword evidence="1" id="KW-0436">Ligase</keyword>
<accession>A0ACB9Z2R4</accession>
<name>A0ACB9Z2R4_9PEZI</name>
<comment type="caution">
    <text evidence="1">The sequence shown here is derived from an EMBL/GenBank/DDBJ whole genome shotgun (WGS) entry which is preliminary data.</text>
</comment>
<dbReference type="Proteomes" id="UP001497700">
    <property type="component" value="Unassembled WGS sequence"/>
</dbReference>
<evidence type="ECO:0000313" key="2">
    <source>
        <dbReference type="Proteomes" id="UP001497700"/>
    </source>
</evidence>
<evidence type="ECO:0000313" key="1">
    <source>
        <dbReference type="EMBL" id="KAI4866002.1"/>
    </source>
</evidence>
<proteinExistence type="predicted"/>
<sequence length="399" mass="44687">MMNSTGRRLVTVRRISEVDPILGSPCDVVTVDGWKIVVMRQECFYPGQLVVYFEIDSFLPNSSYFWEYCAASDMELDNEPGYLVTTNLIHKNLSQGLIFHPWKFAEVMAEYSRLVAIYPEDVAQEELMKMSFHDVLGVKKWEDKATGDDSTGSLGLPPIFFPQPGCDRAQNIPHLFADRGEQTYQITEKLDGVPMTVYLVEKSSQWFPALPPLPDHIQQTGSTRLGVCSRQQDIIESSTSCYWNAAKQQRILDKIGEIGKNIAVQGELCGSTILGNSMGFGPGEHKFYVFDIYDIDNQQRMQPSQVASICSRLGWDHAPIISNGMKLSAFARDVDDLLAKAEGIGLTGQMREGLVFKTIDAKFAFKAISNSWLLTTGKEVNERPTYAIGFTGEIINSCW</sequence>
<dbReference type="EMBL" id="MU393464">
    <property type="protein sequence ID" value="KAI4866002.1"/>
    <property type="molecule type" value="Genomic_DNA"/>
</dbReference>
<keyword evidence="2" id="KW-1185">Reference proteome</keyword>